<dbReference type="InterPro" id="IPR005119">
    <property type="entry name" value="LysR_subst-bd"/>
</dbReference>
<accession>A0A7U7KEQ8</accession>
<dbReference type="PANTHER" id="PTHR30537">
    <property type="entry name" value="HTH-TYPE TRANSCRIPTIONAL REGULATOR"/>
    <property type="match status" value="1"/>
</dbReference>
<dbReference type="GO" id="GO:0043565">
    <property type="term" value="F:sequence-specific DNA binding"/>
    <property type="evidence" value="ECO:0007669"/>
    <property type="project" value="TreeGrafter"/>
</dbReference>
<dbReference type="AlphaFoldDB" id="A0A7U7KEQ8"/>
<reference evidence="3 4" key="1">
    <citation type="submission" date="2015-12" db="EMBL/GenBank/DDBJ databases">
        <authorList>
            <person name="Wibberg D."/>
        </authorList>
    </citation>
    <scope>NUCLEOTIDE SEQUENCE [LARGE SCALE GENOMIC DNA]</scope>
    <source>
        <strain evidence="3">R2091</strain>
    </source>
</reference>
<evidence type="ECO:0000313" key="3">
    <source>
        <dbReference type="EMBL" id="CUW35266.1"/>
    </source>
</evidence>
<dbReference type="GO" id="GO:0003700">
    <property type="term" value="F:DNA-binding transcription factor activity"/>
    <property type="evidence" value="ECO:0007669"/>
    <property type="project" value="TreeGrafter"/>
</dbReference>
<proteinExistence type="inferred from homology"/>
<dbReference type="InterPro" id="IPR058163">
    <property type="entry name" value="LysR-type_TF_proteobact-type"/>
</dbReference>
<comment type="similarity">
    <text evidence="1">Belongs to the LysR transcriptional regulatory family.</text>
</comment>
<dbReference type="GO" id="GO:0006351">
    <property type="term" value="P:DNA-templated transcription"/>
    <property type="evidence" value="ECO:0007669"/>
    <property type="project" value="TreeGrafter"/>
</dbReference>
<dbReference type="EMBL" id="LN997846">
    <property type="protein sequence ID" value="CUW35266.1"/>
    <property type="molecule type" value="Genomic_DNA"/>
</dbReference>
<protein>
    <recommendedName>
        <fullName evidence="2">LysR substrate-binding domain-containing protein</fullName>
    </recommendedName>
</protein>
<sequence length="85" mass="9737">MNTDIAVNETELYIKLCLDGYGIAQLAEKLVLEHLKEERLIAVLQNWCPLPVTVTLLYPHQRFLSPAIRVFSDWVADLISENQVN</sequence>
<evidence type="ECO:0000259" key="2">
    <source>
        <dbReference type="Pfam" id="PF03466"/>
    </source>
</evidence>
<dbReference type="SUPFAM" id="SSF53850">
    <property type="entry name" value="Periplasmic binding protein-like II"/>
    <property type="match status" value="1"/>
</dbReference>
<dbReference type="PANTHER" id="PTHR30537:SF72">
    <property type="entry name" value="LYSR FAMILY TRANSCRIPTIONAL REGULATOR"/>
    <property type="match status" value="1"/>
</dbReference>
<name>A0A7U7KEQ8_ACIBA</name>
<evidence type="ECO:0000256" key="1">
    <source>
        <dbReference type="ARBA" id="ARBA00009437"/>
    </source>
</evidence>
<gene>
    <name evidence="3" type="ORF">ABR2091_1864</name>
</gene>
<dbReference type="Proteomes" id="UP000066661">
    <property type="component" value="Chromosome I"/>
</dbReference>
<evidence type="ECO:0000313" key="4">
    <source>
        <dbReference type="Proteomes" id="UP000066661"/>
    </source>
</evidence>
<feature type="domain" description="LysR substrate-binding" evidence="2">
    <location>
        <begin position="4"/>
        <end position="77"/>
    </location>
</feature>
<dbReference type="Pfam" id="PF03466">
    <property type="entry name" value="LysR_substrate"/>
    <property type="match status" value="1"/>
</dbReference>
<dbReference type="Gene3D" id="3.40.190.290">
    <property type="match status" value="1"/>
</dbReference>
<organism evidence="3 4">
    <name type="scientific">Acinetobacter baumannii</name>
    <dbReference type="NCBI Taxonomy" id="470"/>
    <lineage>
        <taxon>Bacteria</taxon>
        <taxon>Pseudomonadati</taxon>
        <taxon>Pseudomonadota</taxon>
        <taxon>Gammaproteobacteria</taxon>
        <taxon>Moraxellales</taxon>
        <taxon>Moraxellaceae</taxon>
        <taxon>Acinetobacter</taxon>
        <taxon>Acinetobacter calcoaceticus/baumannii complex</taxon>
    </lineage>
</organism>